<dbReference type="InterPro" id="IPR001851">
    <property type="entry name" value="ABC_transp_permease"/>
</dbReference>
<feature type="transmembrane region" description="Helical" evidence="6">
    <location>
        <begin position="116"/>
        <end position="136"/>
    </location>
</feature>
<feature type="transmembrane region" description="Helical" evidence="6">
    <location>
        <begin position="141"/>
        <end position="158"/>
    </location>
</feature>
<evidence type="ECO:0000313" key="8">
    <source>
        <dbReference type="Proteomes" id="UP000053331"/>
    </source>
</evidence>
<evidence type="ECO:0000313" key="7">
    <source>
        <dbReference type="EMBL" id="KDS92161.1"/>
    </source>
</evidence>
<dbReference type="Pfam" id="PF02653">
    <property type="entry name" value="BPD_transp_2"/>
    <property type="match status" value="1"/>
</dbReference>
<dbReference type="AlphaFoldDB" id="A0A081EXM3"/>
<comment type="subcellular location">
    <subcellularLocation>
        <location evidence="1">Cell membrane</location>
        <topology evidence="1">Multi-pass membrane protein</topology>
    </subcellularLocation>
</comment>
<dbReference type="PANTHER" id="PTHR30482">
    <property type="entry name" value="HIGH-AFFINITY BRANCHED-CHAIN AMINO ACID TRANSPORT SYSTEM PERMEASE"/>
    <property type="match status" value="1"/>
</dbReference>
<keyword evidence="5 6" id="KW-0472">Membrane</keyword>
<evidence type="ECO:0000256" key="1">
    <source>
        <dbReference type="ARBA" id="ARBA00004651"/>
    </source>
</evidence>
<feature type="transmembrane region" description="Helical" evidence="6">
    <location>
        <begin position="324"/>
        <end position="342"/>
    </location>
</feature>
<feature type="transmembrane region" description="Helical" evidence="6">
    <location>
        <begin position="289"/>
        <end position="312"/>
    </location>
</feature>
<evidence type="ECO:0000256" key="3">
    <source>
        <dbReference type="ARBA" id="ARBA00022692"/>
    </source>
</evidence>
<comment type="caution">
    <text evidence="7">The sequence shown here is derived from an EMBL/GenBank/DDBJ whole genome shotgun (WGS) entry which is preliminary data.</text>
</comment>
<keyword evidence="8" id="KW-1185">Reference proteome</keyword>
<dbReference type="Proteomes" id="UP000053331">
    <property type="component" value="Unassembled WGS sequence"/>
</dbReference>
<evidence type="ECO:0000256" key="2">
    <source>
        <dbReference type="ARBA" id="ARBA00022475"/>
    </source>
</evidence>
<name>A0A081EXM3_9EURY</name>
<accession>A0A081EXM3</accession>
<dbReference type="GO" id="GO:0005886">
    <property type="term" value="C:plasma membrane"/>
    <property type="evidence" value="ECO:0007669"/>
    <property type="project" value="UniProtKB-SubCell"/>
</dbReference>
<proteinExistence type="predicted"/>
<feature type="transmembrane region" description="Helical" evidence="6">
    <location>
        <begin position="31"/>
        <end position="48"/>
    </location>
</feature>
<evidence type="ECO:0000256" key="5">
    <source>
        <dbReference type="ARBA" id="ARBA00023136"/>
    </source>
</evidence>
<protein>
    <submittedName>
        <fullName evidence="7">Branched-chain amino acid ABC transporter permease</fullName>
    </submittedName>
</protein>
<dbReference type="GO" id="GO:0015658">
    <property type="term" value="F:branched-chain amino acid transmembrane transporter activity"/>
    <property type="evidence" value="ECO:0007669"/>
    <property type="project" value="InterPro"/>
</dbReference>
<keyword evidence="4 6" id="KW-1133">Transmembrane helix</keyword>
<feature type="transmembrane region" description="Helical" evidence="6">
    <location>
        <begin position="250"/>
        <end position="269"/>
    </location>
</feature>
<gene>
    <name evidence="7" type="ORF">FK85_04200</name>
</gene>
<keyword evidence="2" id="KW-1003">Cell membrane</keyword>
<reference evidence="7 8" key="1">
    <citation type="journal article" date="2015" name="Genome Announc.">
        <title>Draft genome sequence of a Halorubrum H3 strain isolated from the burlinskoye salt lake (Altai Krai, Russia).</title>
        <authorList>
            <person name="Rozanov A.S."/>
            <person name="Bryanskaya A.V."/>
            <person name="Malup T.K."/>
            <person name="Kotenko A.V."/>
            <person name="Peltek S.E."/>
        </authorList>
    </citation>
    <scope>NUCLEOTIDE SEQUENCE [LARGE SCALE GENOMIC DNA]</scope>
    <source>
        <strain evidence="7 8">H3</strain>
    </source>
</reference>
<feature type="transmembrane region" description="Helical" evidence="6">
    <location>
        <begin position="92"/>
        <end position="110"/>
    </location>
</feature>
<dbReference type="InterPro" id="IPR043428">
    <property type="entry name" value="LivM-like"/>
</dbReference>
<dbReference type="PANTHER" id="PTHR30482:SF17">
    <property type="entry name" value="ABC TRANSPORTER ATP-BINDING PROTEIN"/>
    <property type="match status" value="1"/>
</dbReference>
<evidence type="ECO:0000256" key="6">
    <source>
        <dbReference type="SAM" id="Phobius"/>
    </source>
</evidence>
<evidence type="ECO:0000256" key="4">
    <source>
        <dbReference type="ARBA" id="ARBA00022989"/>
    </source>
</evidence>
<keyword evidence="3 6" id="KW-0812">Transmembrane</keyword>
<feature type="transmembrane region" description="Helical" evidence="6">
    <location>
        <begin position="201"/>
        <end position="219"/>
    </location>
</feature>
<organism evidence="7 8">
    <name type="scientific">Halorubrum saccharovorum</name>
    <dbReference type="NCBI Taxonomy" id="2248"/>
    <lineage>
        <taxon>Archaea</taxon>
        <taxon>Methanobacteriati</taxon>
        <taxon>Methanobacteriota</taxon>
        <taxon>Stenosarchaea group</taxon>
        <taxon>Halobacteria</taxon>
        <taxon>Halobacteriales</taxon>
        <taxon>Haloferacaceae</taxon>
        <taxon>Halorubrum</taxon>
    </lineage>
</organism>
<dbReference type="EMBL" id="JNFH02000021">
    <property type="protein sequence ID" value="KDS92161.1"/>
    <property type="molecule type" value="Genomic_DNA"/>
</dbReference>
<dbReference type="OrthoDB" id="30958at2157"/>
<dbReference type="RefSeq" id="WP_050024478.1">
    <property type="nucleotide sequence ID" value="NZ_JNFH02000021.1"/>
</dbReference>
<sequence length="384" mass="41458">MSTDNAQPDVEDESSLISVDGWDRIKHTERFVFLISVAFVLTFSYLFSRAPVISDVTQGYHGLTVTILIWSIFALGFNLLLGQTGLLSFGHAMFFGTASYATALFSIHVFNEPLTIVIVGMLSAIALGAVAAVILLRLHTVYFAIVALAIGQFLYFLASNPLEGITQGINGLEVDRTPLLGVVDLDHEYGGILGALVVDNLYLFVGVFFVAVVMFITRIRKSPYGLIFKAIRENETRASFVGLDVWRYKFAAFLLSAGIAGIAGALLAVNTQFAGVERLYWSISGDVVVMAVLGGLGTLAGPVIGTFVWFYFKGIVNGFPTLGDYWLLMLAVSFTAVVWAYPEGIWGMITDLTAALREPKTLAAKVKSRVTGGSSTEGSNGGDR</sequence>
<dbReference type="CDD" id="cd06581">
    <property type="entry name" value="TM_PBP1_LivM_like"/>
    <property type="match status" value="1"/>
</dbReference>
<feature type="transmembrane region" description="Helical" evidence="6">
    <location>
        <begin position="60"/>
        <end position="80"/>
    </location>
</feature>